<sequence>MYLQVLEGWEKTPVPPLRNRSARSPTFHLVGIRGLEASSTWISLPFCFLYAAAILGNSTVLLAIVKNHNLHKPMYLFLFMLAVSELGVSLSTLPTVLGALVFSAWEVGLGACLGQLFFIHCFSIMDLEMLWALDRFVAIYKPLQ</sequence>
<keyword evidence="6 8" id="KW-0472">Membrane</keyword>
<feature type="non-terminal residue" evidence="10">
    <location>
        <position position="1"/>
    </location>
</feature>
<evidence type="ECO:0000256" key="4">
    <source>
        <dbReference type="ARBA" id="ARBA00022725"/>
    </source>
</evidence>
<dbReference type="PANTHER" id="PTHR26450">
    <property type="entry name" value="OLFACTORY RECEPTOR 56B1-RELATED"/>
    <property type="match status" value="1"/>
</dbReference>
<keyword evidence="7" id="KW-0807">Transducer</keyword>
<keyword evidence="11" id="KW-1185">Reference proteome</keyword>
<dbReference type="SUPFAM" id="SSF81321">
    <property type="entry name" value="Family A G protein-coupled receptor-like"/>
    <property type="match status" value="1"/>
</dbReference>
<dbReference type="GO" id="GO:0004984">
    <property type="term" value="F:olfactory receptor activity"/>
    <property type="evidence" value="ECO:0007669"/>
    <property type="project" value="InterPro"/>
</dbReference>
<dbReference type="InterPro" id="IPR050402">
    <property type="entry name" value="OR51/52/56-like"/>
</dbReference>
<dbReference type="PROSITE" id="PS50262">
    <property type="entry name" value="G_PROTEIN_RECEP_F1_2"/>
    <property type="match status" value="1"/>
</dbReference>
<dbReference type="GO" id="GO:0004930">
    <property type="term" value="F:G protein-coupled receptor activity"/>
    <property type="evidence" value="ECO:0007669"/>
    <property type="project" value="InterPro"/>
</dbReference>
<feature type="domain" description="G-protein coupled receptors family 1 profile" evidence="9">
    <location>
        <begin position="56"/>
        <end position="144"/>
    </location>
</feature>
<comment type="subcellular location">
    <subcellularLocation>
        <location evidence="1">Membrane</location>
        <topology evidence="1">Multi-pass membrane protein</topology>
    </subcellularLocation>
</comment>
<feature type="transmembrane region" description="Helical" evidence="8">
    <location>
        <begin position="107"/>
        <end position="125"/>
    </location>
</feature>
<gene>
    <name evidence="10" type="ORF">L345_12596</name>
</gene>
<organism evidence="10 11">
    <name type="scientific">Ophiophagus hannah</name>
    <name type="common">King cobra</name>
    <name type="synonym">Naja hannah</name>
    <dbReference type="NCBI Taxonomy" id="8665"/>
    <lineage>
        <taxon>Eukaryota</taxon>
        <taxon>Metazoa</taxon>
        <taxon>Chordata</taxon>
        <taxon>Craniata</taxon>
        <taxon>Vertebrata</taxon>
        <taxon>Euteleostomi</taxon>
        <taxon>Lepidosauria</taxon>
        <taxon>Squamata</taxon>
        <taxon>Bifurcata</taxon>
        <taxon>Unidentata</taxon>
        <taxon>Episquamata</taxon>
        <taxon>Toxicofera</taxon>
        <taxon>Serpentes</taxon>
        <taxon>Colubroidea</taxon>
        <taxon>Elapidae</taxon>
        <taxon>Elapinae</taxon>
        <taxon>Ophiophagus</taxon>
    </lineage>
</organism>
<evidence type="ECO:0000256" key="6">
    <source>
        <dbReference type="ARBA" id="ARBA00023136"/>
    </source>
</evidence>
<dbReference type="InterPro" id="IPR000725">
    <property type="entry name" value="Olfact_rcpt"/>
</dbReference>
<dbReference type="InterPro" id="IPR017452">
    <property type="entry name" value="GPCR_Rhodpsn_7TM"/>
</dbReference>
<accession>V8NH94</accession>
<evidence type="ECO:0000256" key="3">
    <source>
        <dbReference type="ARBA" id="ARBA00022692"/>
    </source>
</evidence>
<evidence type="ECO:0000259" key="9">
    <source>
        <dbReference type="PROSITE" id="PS50262"/>
    </source>
</evidence>
<evidence type="ECO:0000256" key="1">
    <source>
        <dbReference type="ARBA" id="ARBA00004141"/>
    </source>
</evidence>
<dbReference type="PANTHER" id="PTHR26450:SF104">
    <property type="entry name" value="OLFACTORY RECEPTOR"/>
    <property type="match status" value="1"/>
</dbReference>
<comment type="caution">
    <text evidence="10">The sequence shown here is derived from an EMBL/GenBank/DDBJ whole genome shotgun (WGS) entry which is preliminary data.</text>
</comment>
<keyword evidence="4" id="KW-0552">Olfaction</keyword>
<dbReference type="PRINTS" id="PR00237">
    <property type="entry name" value="GPCRRHODOPSN"/>
</dbReference>
<name>V8NH94_OPHHA</name>
<dbReference type="OrthoDB" id="9027041at2759"/>
<feature type="transmembrane region" description="Helical" evidence="8">
    <location>
        <begin position="76"/>
        <end position="101"/>
    </location>
</feature>
<protein>
    <recommendedName>
        <fullName evidence="9">G-protein coupled receptors family 1 profile domain-containing protein</fullName>
    </recommendedName>
</protein>
<dbReference type="AlphaFoldDB" id="V8NH94"/>
<evidence type="ECO:0000313" key="11">
    <source>
        <dbReference type="Proteomes" id="UP000018936"/>
    </source>
</evidence>
<dbReference type="InterPro" id="IPR000276">
    <property type="entry name" value="GPCR_Rhodpsn"/>
</dbReference>
<dbReference type="Pfam" id="PF13853">
    <property type="entry name" value="7tm_4"/>
    <property type="match status" value="1"/>
</dbReference>
<keyword evidence="5 8" id="KW-1133">Transmembrane helix</keyword>
<dbReference type="EMBL" id="AZIM01003745">
    <property type="protein sequence ID" value="ETE61654.1"/>
    <property type="molecule type" value="Genomic_DNA"/>
</dbReference>
<dbReference type="Proteomes" id="UP000018936">
    <property type="component" value="Unassembled WGS sequence"/>
</dbReference>
<reference evidence="10 11" key="1">
    <citation type="journal article" date="2013" name="Proc. Natl. Acad. Sci. U.S.A.">
        <title>The king cobra genome reveals dynamic gene evolution and adaptation in the snake venom system.</title>
        <authorList>
            <person name="Vonk F.J."/>
            <person name="Casewell N.R."/>
            <person name="Henkel C.V."/>
            <person name="Heimberg A.M."/>
            <person name="Jansen H.J."/>
            <person name="McCleary R.J."/>
            <person name="Kerkkamp H.M."/>
            <person name="Vos R.A."/>
            <person name="Guerreiro I."/>
            <person name="Calvete J.J."/>
            <person name="Wuster W."/>
            <person name="Woods A.E."/>
            <person name="Logan J.M."/>
            <person name="Harrison R.A."/>
            <person name="Castoe T.A."/>
            <person name="de Koning A.P."/>
            <person name="Pollock D.D."/>
            <person name="Yandell M."/>
            <person name="Calderon D."/>
            <person name="Renjifo C."/>
            <person name="Currier R.B."/>
            <person name="Salgado D."/>
            <person name="Pla D."/>
            <person name="Sanz L."/>
            <person name="Hyder A.S."/>
            <person name="Ribeiro J.M."/>
            <person name="Arntzen J.W."/>
            <person name="van den Thillart G.E."/>
            <person name="Boetzer M."/>
            <person name="Pirovano W."/>
            <person name="Dirks R.P."/>
            <person name="Spaink H.P."/>
            <person name="Duboule D."/>
            <person name="McGlinn E."/>
            <person name="Kini R.M."/>
            <person name="Richardson M.K."/>
        </authorList>
    </citation>
    <scope>NUCLEOTIDE SEQUENCE</scope>
    <source>
        <tissue evidence="10">Blood</tissue>
    </source>
</reference>
<evidence type="ECO:0000256" key="8">
    <source>
        <dbReference type="SAM" id="Phobius"/>
    </source>
</evidence>
<proteinExistence type="predicted"/>
<dbReference type="Gene3D" id="1.20.1070.10">
    <property type="entry name" value="Rhodopsin 7-helix transmembrane proteins"/>
    <property type="match status" value="1"/>
</dbReference>
<keyword evidence="3 8" id="KW-0812">Transmembrane</keyword>
<evidence type="ECO:0000256" key="2">
    <source>
        <dbReference type="ARBA" id="ARBA00022606"/>
    </source>
</evidence>
<keyword evidence="2" id="KW-0716">Sensory transduction</keyword>
<dbReference type="GO" id="GO:0005886">
    <property type="term" value="C:plasma membrane"/>
    <property type="evidence" value="ECO:0007669"/>
    <property type="project" value="TreeGrafter"/>
</dbReference>
<evidence type="ECO:0000256" key="5">
    <source>
        <dbReference type="ARBA" id="ARBA00022989"/>
    </source>
</evidence>
<evidence type="ECO:0000256" key="7">
    <source>
        <dbReference type="ARBA" id="ARBA00023224"/>
    </source>
</evidence>
<feature type="transmembrane region" description="Helical" evidence="8">
    <location>
        <begin position="41"/>
        <end position="64"/>
    </location>
</feature>
<evidence type="ECO:0000313" key="10">
    <source>
        <dbReference type="EMBL" id="ETE61654.1"/>
    </source>
</evidence>